<feature type="compositionally biased region" description="Gly residues" evidence="1">
    <location>
        <begin position="16"/>
        <end position="29"/>
    </location>
</feature>
<accession>A0A8J9VQJ9</accession>
<feature type="region of interest" description="Disordered" evidence="1">
    <location>
        <begin position="1"/>
        <end position="44"/>
    </location>
</feature>
<evidence type="ECO:0000313" key="2">
    <source>
        <dbReference type="EMBL" id="CAH0716202.1"/>
    </source>
</evidence>
<name>A0A8J9VQJ9_9NEOP</name>
<reference evidence="2" key="1">
    <citation type="submission" date="2021-12" db="EMBL/GenBank/DDBJ databases">
        <authorList>
            <person name="Martin H S."/>
        </authorList>
    </citation>
    <scope>NUCLEOTIDE SEQUENCE</scope>
</reference>
<evidence type="ECO:0000313" key="3">
    <source>
        <dbReference type="Proteomes" id="UP000838878"/>
    </source>
</evidence>
<protein>
    <submittedName>
        <fullName evidence="2">Uncharacterized protein</fullName>
    </submittedName>
</protein>
<feature type="non-terminal residue" evidence="2">
    <location>
        <position position="133"/>
    </location>
</feature>
<dbReference type="Proteomes" id="UP000838878">
    <property type="component" value="Chromosome 11"/>
</dbReference>
<dbReference type="AlphaFoldDB" id="A0A8J9VQJ9"/>
<proteinExistence type="predicted"/>
<gene>
    <name evidence="2" type="ORF">BINO364_LOCUS3011</name>
</gene>
<evidence type="ECO:0000256" key="1">
    <source>
        <dbReference type="SAM" id="MobiDB-lite"/>
    </source>
</evidence>
<feature type="compositionally biased region" description="Basic residues" evidence="1">
    <location>
        <begin position="30"/>
        <end position="40"/>
    </location>
</feature>
<organism evidence="2 3">
    <name type="scientific">Brenthis ino</name>
    <name type="common">lesser marbled fritillary</name>
    <dbReference type="NCBI Taxonomy" id="405034"/>
    <lineage>
        <taxon>Eukaryota</taxon>
        <taxon>Metazoa</taxon>
        <taxon>Ecdysozoa</taxon>
        <taxon>Arthropoda</taxon>
        <taxon>Hexapoda</taxon>
        <taxon>Insecta</taxon>
        <taxon>Pterygota</taxon>
        <taxon>Neoptera</taxon>
        <taxon>Endopterygota</taxon>
        <taxon>Lepidoptera</taxon>
        <taxon>Glossata</taxon>
        <taxon>Ditrysia</taxon>
        <taxon>Papilionoidea</taxon>
        <taxon>Nymphalidae</taxon>
        <taxon>Heliconiinae</taxon>
        <taxon>Argynnini</taxon>
        <taxon>Brenthis</taxon>
    </lineage>
</organism>
<keyword evidence="3" id="KW-1185">Reference proteome</keyword>
<sequence length="133" mass="14746">MKVSSSKLGRARRRGSWGGAGCGVRGAGRWGRRSAGRAGRRGGYGRCSVTAGIDREKRHVAARRPAPHTTGPRPERPRAYYASMLFYYAHYGLRSYHTPDSQLFTLLFAPSVIACDQRISSMILKYCILGPER</sequence>
<dbReference type="EMBL" id="OV170231">
    <property type="protein sequence ID" value="CAH0716202.1"/>
    <property type="molecule type" value="Genomic_DNA"/>
</dbReference>